<feature type="region of interest" description="Disordered" evidence="1">
    <location>
        <begin position="46"/>
        <end position="65"/>
    </location>
</feature>
<gene>
    <name evidence="2" type="ORF">GCM10009799_21250</name>
</gene>
<reference evidence="2 3" key="1">
    <citation type="journal article" date="2019" name="Int. J. Syst. Evol. Microbiol.">
        <title>The Global Catalogue of Microorganisms (GCM) 10K type strain sequencing project: providing services to taxonomists for standard genome sequencing and annotation.</title>
        <authorList>
            <consortium name="The Broad Institute Genomics Platform"/>
            <consortium name="The Broad Institute Genome Sequencing Center for Infectious Disease"/>
            <person name="Wu L."/>
            <person name="Ma J."/>
        </authorList>
    </citation>
    <scope>NUCLEOTIDE SEQUENCE [LARGE SCALE GENOMIC DNA]</scope>
    <source>
        <strain evidence="2 3">JCM 15313</strain>
    </source>
</reference>
<dbReference type="Proteomes" id="UP001501585">
    <property type="component" value="Unassembled WGS sequence"/>
</dbReference>
<accession>A0ABN2SYK5</accession>
<protein>
    <submittedName>
        <fullName evidence="2">Uncharacterized protein</fullName>
    </submittedName>
</protein>
<comment type="caution">
    <text evidence="2">The sequence shown here is derived from an EMBL/GenBank/DDBJ whole genome shotgun (WGS) entry which is preliminary data.</text>
</comment>
<sequence length="98" mass="10753">MFAAPAAPAPYRREGRPNWDGGGTEMLHRWIRPRPTYVPVLVKAQGPKGTATARASRDVGKGQSRCRLPGSDWKCGPDIRHYAALTSTENARRRGEGP</sequence>
<evidence type="ECO:0000256" key="1">
    <source>
        <dbReference type="SAM" id="MobiDB-lite"/>
    </source>
</evidence>
<dbReference type="EMBL" id="BAAAPC010000008">
    <property type="protein sequence ID" value="GAA1994851.1"/>
    <property type="molecule type" value="Genomic_DNA"/>
</dbReference>
<organism evidence="2 3">
    <name type="scientific">Nocardiopsis rhodophaea</name>
    <dbReference type="NCBI Taxonomy" id="280238"/>
    <lineage>
        <taxon>Bacteria</taxon>
        <taxon>Bacillati</taxon>
        <taxon>Actinomycetota</taxon>
        <taxon>Actinomycetes</taxon>
        <taxon>Streptosporangiales</taxon>
        <taxon>Nocardiopsidaceae</taxon>
        <taxon>Nocardiopsis</taxon>
    </lineage>
</organism>
<feature type="region of interest" description="Disordered" evidence="1">
    <location>
        <begin position="1"/>
        <end position="22"/>
    </location>
</feature>
<name>A0ABN2SYK5_9ACTN</name>
<evidence type="ECO:0000313" key="3">
    <source>
        <dbReference type="Proteomes" id="UP001501585"/>
    </source>
</evidence>
<keyword evidence="3" id="KW-1185">Reference proteome</keyword>
<evidence type="ECO:0000313" key="2">
    <source>
        <dbReference type="EMBL" id="GAA1994851.1"/>
    </source>
</evidence>
<proteinExistence type="predicted"/>
<feature type="compositionally biased region" description="Low complexity" evidence="1">
    <location>
        <begin position="1"/>
        <end position="10"/>
    </location>
</feature>